<gene>
    <name evidence="1" type="ORF">CONLIGDRAFT_638596</name>
</gene>
<proteinExistence type="predicted"/>
<evidence type="ECO:0000313" key="2">
    <source>
        <dbReference type="Proteomes" id="UP000182658"/>
    </source>
</evidence>
<dbReference type="AlphaFoldDB" id="A0A1J7J3K2"/>
<accession>A0A1J7J3K2</accession>
<dbReference type="PANTHER" id="PTHR32138:SF0">
    <property type="entry name" value="PHOSPHATIDYLETHANOLAMINE N-METHYLTRANSFERASE"/>
    <property type="match status" value="1"/>
</dbReference>
<dbReference type="InParanoid" id="A0A1J7J3K2"/>
<dbReference type="Proteomes" id="UP000182658">
    <property type="component" value="Unassembled WGS sequence"/>
</dbReference>
<sequence>MDSSFLYFTTSRNHDGTAITGHLLTLGFISYVVKPHMQKIYGRDLRQEAGLTKFIKKSLPPPAKELQQSVDRVLDETRHFVDDFVEADRSKLVAGSSSMAKDTTALFKKYHRGGQLNAS</sequence>
<dbReference type="GO" id="GO:0004608">
    <property type="term" value="F:phosphatidylethanolamine N-methyltransferase activity"/>
    <property type="evidence" value="ECO:0007669"/>
    <property type="project" value="TreeGrafter"/>
</dbReference>
<dbReference type="OrthoDB" id="4583at2759"/>
<dbReference type="EMBL" id="KV875187">
    <property type="protein sequence ID" value="OIW22090.1"/>
    <property type="molecule type" value="Genomic_DNA"/>
</dbReference>
<evidence type="ECO:0000313" key="1">
    <source>
        <dbReference type="EMBL" id="OIW22090.1"/>
    </source>
</evidence>
<keyword evidence="2" id="KW-1185">Reference proteome</keyword>
<organism evidence="1 2">
    <name type="scientific">Coniochaeta ligniaria NRRL 30616</name>
    <dbReference type="NCBI Taxonomy" id="1408157"/>
    <lineage>
        <taxon>Eukaryota</taxon>
        <taxon>Fungi</taxon>
        <taxon>Dikarya</taxon>
        <taxon>Ascomycota</taxon>
        <taxon>Pezizomycotina</taxon>
        <taxon>Sordariomycetes</taxon>
        <taxon>Sordariomycetidae</taxon>
        <taxon>Coniochaetales</taxon>
        <taxon>Coniochaetaceae</taxon>
        <taxon>Coniochaeta</taxon>
    </lineage>
</organism>
<reference evidence="1 2" key="1">
    <citation type="submission" date="2016-10" db="EMBL/GenBank/DDBJ databases">
        <title>Draft genome sequence of Coniochaeta ligniaria NRRL30616, a lignocellulolytic fungus for bioabatement of inhibitors in plant biomass hydrolysates.</title>
        <authorList>
            <consortium name="DOE Joint Genome Institute"/>
            <person name="Jimenez D.J."/>
            <person name="Hector R.E."/>
            <person name="Riley R."/>
            <person name="Sun H."/>
            <person name="Grigoriev I.V."/>
            <person name="Van Elsas J.D."/>
            <person name="Nichols N.N."/>
        </authorList>
    </citation>
    <scope>NUCLEOTIDE SEQUENCE [LARGE SCALE GENOMIC DNA]</scope>
    <source>
        <strain evidence="1 2">NRRL 30616</strain>
    </source>
</reference>
<dbReference type="STRING" id="1408157.A0A1J7J3K2"/>
<protein>
    <submittedName>
        <fullName evidence="1">Uncharacterized protein</fullName>
    </submittedName>
</protein>
<dbReference type="PANTHER" id="PTHR32138">
    <property type="entry name" value="PHOSPHATIDYLETHANOLAMINE N-METHYLTRANSFERASE"/>
    <property type="match status" value="1"/>
</dbReference>
<dbReference type="GO" id="GO:0006656">
    <property type="term" value="P:phosphatidylcholine biosynthetic process"/>
    <property type="evidence" value="ECO:0007669"/>
    <property type="project" value="TreeGrafter"/>
</dbReference>
<name>A0A1J7J3K2_9PEZI</name>